<dbReference type="PANTHER" id="PTHR47102:SF2">
    <property type="entry name" value="PROTEIN BNI1"/>
    <property type="match status" value="1"/>
</dbReference>
<feature type="compositionally biased region" description="Basic residues" evidence="2">
    <location>
        <begin position="616"/>
        <end position="626"/>
    </location>
</feature>
<dbReference type="GO" id="GO:1903475">
    <property type="term" value="P:mitotic actomyosin contractile ring assembly"/>
    <property type="evidence" value="ECO:0007669"/>
    <property type="project" value="TreeGrafter"/>
</dbReference>
<feature type="compositionally biased region" description="Acidic residues" evidence="2">
    <location>
        <begin position="534"/>
        <end position="549"/>
    </location>
</feature>
<feature type="region of interest" description="Disordered" evidence="2">
    <location>
        <begin position="600"/>
        <end position="671"/>
    </location>
</feature>
<dbReference type="InterPro" id="IPR014767">
    <property type="entry name" value="DAD_dom"/>
</dbReference>
<feature type="compositionally biased region" description="Basic and acidic residues" evidence="2">
    <location>
        <begin position="550"/>
        <end position="559"/>
    </location>
</feature>
<evidence type="ECO:0000313" key="5">
    <source>
        <dbReference type="EMBL" id="CCX07645.1"/>
    </source>
</evidence>
<evidence type="ECO:0000256" key="2">
    <source>
        <dbReference type="SAM" id="MobiDB-lite"/>
    </source>
</evidence>
<feature type="region of interest" description="Disordered" evidence="2">
    <location>
        <begin position="494"/>
        <end position="581"/>
    </location>
</feature>
<proteinExistence type="predicted"/>
<feature type="compositionally biased region" description="Low complexity" evidence="2">
    <location>
        <begin position="628"/>
        <end position="645"/>
    </location>
</feature>
<evidence type="ECO:0000313" key="6">
    <source>
        <dbReference type="Proteomes" id="UP000018144"/>
    </source>
</evidence>
<dbReference type="Pfam" id="PF02181">
    <property type="entry name" value="FH2"/>
    <property type="match status" value="1"/>
</dbReference>
<dbReference type="GO" id="GO:0051016">
    <property type="term" value="P:barbed-end actin filament capping"/>
    <property type="evidence" value="ECO:0007669"/>
    <property type="project" value="TreeGrafter"/>
</dbReference>
<feature type="domain" description="FH2" evidence="4">
    <location>
        <begin position="47"/>
        <end position="464"/>
    </location>
</feature>
<dbReference type="PROSITE" id="PS51444">
    <property type="entry name" value="FH2"/>
    <property type="match status" value="1"/>
</dbReference>
<dbReference type="AlphaFoldDB" id="U4KYY6"/>
<dbReference type="GO" id="GO:0032153">
    <property type="term" value="C:cell division site"/>
    <property type="evidence" value="ECO:0007669"/>
    <property type="project" value="UniProtKB-ARBA"/>
</dbReference>
<reference evidence="5 6" key="1">
    <citation type="journal article" date="2013" name="PLoS Genet.">
        <title>The genome and development-dependent transcriptomes of Pyronema confluens: a window into fungal evolution.</title>
        <authorList>
            <person name="Traeger S."/>
            <person name="Altegoer F."/>
            <person name="Freitag M."/>
            <person name="Gabaldon T."/>
            <person name="Kempken F."/>
            <person name="Kumar A."/>
            <person name="Marcet-Houben M."/>
            <person name="Poggeler S."/>
            <person name="Stajich J.E."/>
            <person name="Nowrousian M."/>
        </authorList>
    </citation>
    <scope>NUCLEOTIDE SEQUENCE [LARGE SCALE GENOMIC DNA]</scope>
    <source>
        <strain evidence="6">CBS 100304</strain>
        <tissue evidence="5">Vegetative mycelium</tissue>
    </source>
</reference>
<feature type="compositionally biased region" description="Basic and acidic residues" evidence="2">
    <location>
        <begin position="687"/>
        <end position="696"/>
    </location>
</feature>
<keyword evidence="6" id="KW-1185">Reference proteome</keyword>
<dbReference type="InterPro" id="IPR015425">
    <property type="entry name" value="FH2_Formin"/>
</dbReference>
<dbReference type="GO" id="GO:0043332">
    <property type="term" value="C:mating projection tip"/>
    <property type="evidence" value="ECO:0007669"/>
    <property type="project" value="TreeGrafter"/>
</dbReference>
<feature type="compositionally biased region" description="Pro residues" evidence="2">
    <location>
        <begin position="646"/>
        <end position="655"/>
    </location>
</feature>
<dbReference type="STRING" id="1076935.U4KYY6"/>
<dbReference type="Gene3D" id="1.20.58.2220">
    <property type="entry name" value="Formin, FH2 domain"/>
    <property type="match status" value="1"/>
</dbReference>
<feature type="region of interest" description="Disordered" evidence="2">
    <location>
        <begin position="446"/>
        <end position="482"/>
    </location>
</feature>
<gene>
    <name evidence="5" type="ORF">PCON_07234</name>
</gene>
<name>U4KYY6_PYROM</name>
<dbReference type="EMBL" id="HF935360">
    <property type="protein sequence ID" value="CCX07645.1"/>
    <property type="molecule type" value="Genomic_DNA"/>
</dbReference>
<dbReference type="SMART" id="SM00498">
    <property type="entry name" value="FH2"/>
    <property type="match status" value="1"/>
</dbReference>
<dbReference type="eggNOG" id="KOG1922">
    <property type="taxonomic scope" value="Eukaryota"/>
</dbReference>
<feature type="compositionally biased region" description="Low complexity" evidence="2">
    <location>
        <begin position="460"/>
        <end position="471"/>
    </location>
</feature>
<dbReference type="PROSITE" id="PS51231">
    <property type="entry name" value="DAD"/>
    <property type="match status" value="1"/>
</dbReference>
<protein>
    <submittedName>
        <fullName evidence="5">Similar to Cytokinesis protein sepA acc. no. P78621</fullName>
    </submittedName>
</protein>
<feature type="compositionally biased region" description="Basic and acidic residues" evidence="2">
    <location>
        <begin position="752"/>
        <end position="763"/>
    </location>
</feature>
<organism evidence="5 6">
    <name type="scientific">Pyronema omphalodes (strain CBS 100304)</name>
    <name type="common">Pyronema confluens</name>
    <dbReference type="NCBI Taxonomy" id="1076935"/>
    <lineage>
        <taxon>Eukaryota</taxon>
        <taxon>Fungi</taxon>
        <taxon>Dikarya</taxon>
        <taxon>Ascomycota</taxon>
        <taxon>Pezizomycotina</taxon>
        <taxon>Pezizomycetes</taxon>
        <taxon>Pezizales</taxon>
        <taxon>Pyronemataceae</taxon>
        <taxon>Pyronema</taxon>
    </lineage>
</organism>
<feature type="region of interest" description="Disordered" evidence="2">
    <location>
        <begin position="683"/>
        <end position="802"/>
    </location>
</feature>
<dbReference type="PANTHER" id="PTHR47102">
    <property type="entry name" value="PROTEIN BNI1"/>
    <property type="match status" value="1"/>
</dbReference>
<dbReference type="SUPFAM" id="SSF101447">
    <property type="entry name" value="Formin homology 2 domain (FH2 domain)"/>
    <property type="match status" value="1"/>
</dbReference>
<dbReference type="GO" id="GO:0005737">
    <property type="term" value="C:cytoplasm"/>
    <property type="evidence" value="ECO:0007669"/>
    <property type="project" value="UniProtKB-ARBA"/>
</dbReference>
<evidence type="ECO:0000259" key="4">
    <source>
        <dbReference type="PROSITE" id="PS51444"/>
    </source>
</evidence>
<dbReference type="OrthoDB" id="1104827at2759"/>
<feature type="domain" description="DAD" evidence="3">
    <location>
        <begin position="479"/>
        <end position="512"/>
    </location>
</feature>
<dbReference type="InterPro" id="IPR051661">
    <property type="entry name" value="Actin_filament_regulator"/>
</dbReference>
<dbReference type="OMA" id="CTHGEGE"/>
<sequence>MGMGGPPPPPPPPGMGMGGPPPPPGMPPATVPYYTPGAPVAGTIGTLYTGVRPRKKLKPMHWEKLDGVEYTLWAGRGNKDDMFAELSQKGILEEMERLFFFKETKLLKKKEGSGEKKKEFLDSGLVKAFQIALSKYAAIPPMQLVSKILNCDKDMLDNSAIMDFLLRDELSVISDNLTKNLTPYAVDWTEPGADGKKRDADPEELRREDLIYLETAFNLHHYWKSRVRALALTRSLDPDYTDIQGKLNQVVRVSDTVRNCKAFQDVLQLILNMGNYMNDTSKQVTGFKLGTLTRLVNVKDDKNQRTFMDYVEMTVRRKFPDLEGFVDELHECLQLEKADVDHFAQQAQKFIGNVHAVQSSVDMGNLSEPKKFHPNDRVLQIVLPVLPEARKKAEYLKDYLDAMNKTYADLLTYYGEDPNDENSRKRFFKLISDFVKNYKASHSKNLELEDEEKRREKRQQIAAQTQAKQAARNNPLAATDTQGTGAMDALLNKLRAAGPTSRDKREARRRARLRQNGAVRAASITTDPQVGADGDNDSNAEGDGEGDDEAEKKSDEESPAKATSTEPQAPMSPDIKVTSADALGAAGDDLMKTVRDKLEALRGGGDAAPAPERGIRDKRKERRRRNGSNVSASSQGSLSLTSLMNPPAPPLPLPTGMPTSPGLAPLGSPAEVEEVARAKNALLAMRRGSETGRRGSETGSLGMMRRGSDAESARRGSDAGSILSTASDHMGLHGPSLLSSAIEDDSTTIVPEKVEATPTKSEDVDTPTLAPETIVSPPSPDRNNKTPTETPAPASDDATKDS</sequence>
<feature type="region of interest" description="Disordered" evidence="2">
    <location>
        <begin position="1"/>
        <end position="24"/>
    </location>
</feature>
<keyword evidence="1" id="KW-0175">Coiled coil</keyword>
<dbReference type="InterPro" id="IPR042201">
    <property type="entry name" value="FH2_Formin_sf"/>
</dbReference>
<evidence type="ECO:0000256" key="1">
    <source>
        <dbReference type="ARBA" id="ARBA00023054"/>
    </source>
</evidence>
<feature type="compositionally biased region" description="Basic and acidic residues" evidence="2">
    <location>
        <begin position="706"/>
        <end position="717"/>
    </location>
</feature>
<accession>U4KYY6</accession>
<evidence type="ECO:0000259" key="3">
    <source>
        <dbReference type="PROSITE" id="PS51231"/>
    </source>
</evidence>
<dbReference type="GO" id="GO:0051017">
    <property type="term" value="P:actin filament bundle assembly"/>
    <property type="evidence" value="ECO:0007669"/>
    <property type="project" value="TreeGrafter"/>
</dbReference>
<dbReference type="Gene3D" id="6.10.30.50">
    <property type="match status" value="1"/>
</dbReference>
<dbReference type="Proteomes" id="UP000018144">
    <property type="component" value="Unassembled WGS sequence"/>
</dbReference>
<dbReference type="FunFam" id="1.20.58.2220:FF:000006">
    <property type="entry name" value="Cytokinesis protein sepA"/>
    <property type="match status" value="1"/>
</dbReference>